<comment type="caution">
    <text evidence="3">The sequence shown here is derived from an EMBL/GenBank/DDBJ whole genome shotgun (WGS) entry which is preliminary data.</text>
</comment>
<gene>
    <name evidence="3" type="ORF">FRY98_16005</name>
</gene>
<dbReference type="GO" id="GO:0008206">
    <property type="term" value="P:bile acid metabolic process"/>
    <property type="evidence" value="ECO:0007669"/>
    <property type="project" value="UniProtKB-ARBA"/>
</dbReference>
<accession>A0A5D0CTA5</accession>
<dbReference type="EMBL" id="VSDO01000003">
    <property type="protein sequence ID" value="TYA12215.1"/>
    <property type="molecule type" value="Genomic_DNA"/>
</dbReference>
<sequence length="246" mass="27315">MLKHNKVIVTGAASGIGKEIVKQCLQEGAAVLACDINESSLQHLKEAVDEHARNRLYTHQLDVSKYEEVARFFAYVEEEHSDVDSLVNNAGIYLAKSILDYQEHEIDKVLDINVKGYIYFSQLFGKKMIQSQRKGAIVNMSSVSGMEGSSDAIYGLSKAAILGLTKSCAMNFAPYLRVNAVAPTMVSTPMMETIPDWRKKEYLSHQLIDTPVLPEDVADTVVFLLSDKSKHYTGATFDINNGGYLR</sequence>
<evidence type="ECO:0000313" key="4">
    <source>
        <dbReference type="Proteomes" id="UP000325218"/>
    </source>
</evidence>
<keyword evidence="4" id="KW-1185">Reference proteome</keyword>
<protein>
    <submittedName>
        <fullName evidence="3">SDR family oxidoreductase</fullName>
    </submittedName>
</protein>
<dbReference type="InterPro" id="IPR002347">
    <property type="entry name" value="SDR_fam"/>
</dbReference>
<dbReference type="PANTHER" id="PTHR24321:SF8">
    <property type="entry name" value="ESTRADIOL 17-BETA-DEHYDROGENASE 8-RELATED"/>
    <property type="match status" value="1"/>
</dbReference>
<dbReference type="SUPFAM" id="SSF51735">
    <property type="entry name" value="NAD(P)-binding Rossmann-fold domains"/>
    <property type="match status" value="1"/>
</dbReference>
<evidence type="ECO:0000256" key="1">
    <source>
        <dbReference type="ARBA" id="ARBA00006484"/>
    </source>
</evidence>
<proteinExistence type="inferred from homology"/>
<dbReference type="AlphaFoldDB" id="A0A5D0CTA5"/>
<dbReference type="FunFam" id="3.40.50.720:FF:000084">
    <property type="entry name" value="Short-chain dehydrogenase reductase"/>
    <property type="match status" value="1"/>
</dbReference>
<evidence type="ECO:0000313" key="3">
    <source>
        <dbReference type="EMBL" id="TYA12215.1"/>
    </source>
</evidence>
<dbReference type="GO" id="GO:0016491">
    <property type="term" value="F:oxidoreductase activity"/>
    <property type="evidence" value="ECO:0007669"/>
    <property type="project" value="UniProtKB-KW"/>
</dbReference>
<name>A0A5D0CTA5_9BACL</name>
<keyword evidence="2" id="KW-0560">Oxidoreductase</keyword>
<dbReference type="Pfam" id="PF13561">
    <property type="entry name" value="adh_short_C2"/>
    <property type="match status" value="1"/>
</dbReference>
<dbReference type="Proteomes" id="UP000325218">
    <property type="component" value="Unassembled WGS sequence"/>
</dbReference>
<dbReference type="InterPro" id="IPR036291">
    <property type="entry name" value="NAD(P)-bd_dom_sf"/>
</dbReference>
<dbReference type="PANTHER" id="PTHR24321">
    <property type="entry name" value="DEHYDROGENASES, SHORT CHAIN"/>
    <property type="match status" value="1"/>
</dbReference>
<organism evidence="3 4">
    <name type="scientific">Paenibacillus faecis</name>
    <dbReference type="NCBI Taxonomy" id="862114"/>
    <lineage>
        <taxon>Bacteria</taxon>
        <taxon>Bacillati</taxon>
        <taxon>Bacillota</taxon>
        <taxon>Bacilli</taxon>
        <taxon>Bacillales</taxon>
        <taxon>Paenibacillaceae</taxon>
        <taxon>Paenibacillus</taxon>
    </lineage>
</organism>
<dbReference type="CDD" id="cd05233">
    <property type="entry name" value="SDR_c"/>
    <property type="match status" value="1"/>
</dbReference>
<evidence type="ECO:0000256" key="2">
    <source>
        <dbReference type="ARBA" id="ARBA00023002"/>
    </source>
</evidence>
<dbReference type="PRINTS" id="PR00080">
    <property type="entry name" value="SDRFAMILY"/>
</dbReference>
<dbReference type="PRINTS" id="PR00081">
    <property type="entry name" value="GDHRDH"/>
</dbReference>
<dbReference type="Gene3D" id="3.40.50.720">
    <property type="entry name" value="NAD(P)-binding Rossmann-like Domain"/>
    <property type="match status" value="1"/>
</dbReference>
<reference evidence="3 4" key="1">
    <citation type="submission" date="2019-08" db="EMBL/GenBank/DDBJ databases">
        <title>Genome sequencing of Paenibacillus faecis DSM 23593(T).</title>
        <authorList>
            <person name="Kook J.-K."/>
            <person name="Park S.-N."/>
            <person name="Lim Y.K."/>
        </authorList>
    </citation>
    <scope>NUCLEOTIDE SEQUENCE [LARGE SCALE GENOMIC DNA]</scope>
    <source>
        <strain evidence="3 4">DSM 23593</strain>
    </source>
</reference>
<dbReference type="OrthoDB" id="9787298at2"/>
<dbReference type="RefSeq" id="WP_148453719.1">
    <property type="nucleotide sequence ID" value="NZ_VSDO01000003.1"/>
</dbReference>
<comment type="similarity">
    <text evidence="1">Belongs to the short-chain dehydrogenases/reductases (SDR) family.</text>
</comment>